<dbReference type="PANTHER" id="PTHR11451">
    <property type="entry name" value="THREONINE-TRNA LIGASE"/>
    <property type="match status" value="1"/>
</dbReference>
<dbReference type="InterPro" id="IPR012947">
    <property type="entry name" value="tRNA_SAD"/>
</dbReference>
<feature type="binding site" evidence="14">
    <location>
        <position position="412"/>
    </location>
    <ligand>
        <name>Zn(2+)</name>
        <dbReference type="ChEBI" id="CHEBI:29105"/>
        <note>catalytic</note>
    </ligand>
</feature>
<dbReference type="Pfam" id="PF03129">
    <property type="entry name" value="HGTP_anticodon"/>
    <property type="match status" value="1"/>
</dbReference>
<dbReference type="PROSITE" id="PS50862">
    <property type="entry name" value="AA_TRNA_LIGASE_II"/>
    <property type="match status" value="1"/>
</dbReference>
<dbReference type="PANTHER" id="PTHR11451:SF44">
    <property type="entry name" value="THREONINE--TRNA LIGASE, CHLOROPLASTIC_MITOCHONDRIAL 2"/>
    <property type="match status" value="1"/>
</dbReference>
<dbReference type="PROSITE" id="PS51880">
    <property type="entry name" value="TGS"/>
    <property type="match status" value="1"/>
</dbReference>
<dbReference type="FunFam" id="3.30.980.10:FF:000005">
    <property type="entry name" value="Threonyl-tRNA synthetase, mitochondrial"/>
    <property type="match status" value="1"/>
</dbReference>
<accession>A0A163ZQB0</accession>
<reference evidence="17 18" key="1">
    <citation type="submission" date="2016-03" db="EMBL/GenBank/DDBJ databases">
        <title>Microsymbionts genomes from the relict species Vavilovia formosa (Stev.) Fed.</title>
        <authorList>
            <person name="Kopat V."/>
            <person name="Chirak E."/>
            <person name="Kimeklis A."/>
            <person name="Andronov E."/>
        </authorList>
    </citation>
    <scope>NUCLEOTIDE SEQUENCE [LARGE SCALE GENOMIC DNA]</scope>
    <source>
        <strain evidence="17 18">Vaf07</strain>
    </source>
</reference>
<comment type="subunit">
    <text evidence="2 14">Homodimer.</text>
</comment>
<dbReference type="InterPro" id="IPR012675">
    <property type="entry name" value="Beta-grasp_dom_sf"/>
</dbReference>
<dbReference type="CDD" id="cd00771">
    <property type="entry name" value="ThrRS_core"/>
    <property type="match status" value="1"/>
</dbReference>
<dbReference type="InterPro" id="IPR012676">
    <property type="entry name" value="TGS-like"/>
</dbReference>
<dbReference type="FunFam" id="3.30.54.20:FF:000002">
    <property type="entry name" value="Threonine--tRNA ligase"/>
    <property type="match status" value="1"/>
</dbReference>
<evidence type="ECO:0000313" key="18">
    <source>
        <dbReference type="Proteomes" id="UP000076574"/>
    </source>
</evidence>
<dbReference type="SUPFAM" id="SSF55186">
    <property type="entry name" value="ThrRS/AlaRS common domain"/>
    <property type="match status" value="1"/>
</dbReference>
<dbReference type="Gene3D" id="3.30.54.20">
    <property type="match status" value="1"/>
</dbReference>
<dbReference type="Pfam" id="PF07973">
    <property type="entry name" value="tRNA_SAD"/>
    <property type="match status" value="1"/>
</dbReference>
<evidence type="ECO:0000259" key="15">
    <source>
        <dbReference type="PROSITE" id="PS50862"/>
    </source>
</evidence>
<comment type="catalytic activity">
    <reaction evidence="13 14">
        <text>tRNA(Thr) + L-threonine + ATP = L-threonyl-tRNA(Thr) + AMP + diphosphate + H(+)</text>
        <dbReference type="Rhea" id="RHEA:24624"/>
        <dbReference type="Rhea" id="RHEA-COMP:9670"/>
        <dbReference type="Rhea" id="RHEA-COMP:9704"/>
        <dbReference type="ChEBI" id="CHEBI:15378"/>
        <dbReference type="ChEBI" id="CHEBI:30616"/>
        <dbReference type="ChEBI" id="CHEBI:33019"/>
        <dbReference type="ChEBI" id="CHEBI:57926"/>
        <dbReference type="ChEBI" id="CHEBI:78442"/>
        <dbReference type="ChEBI" id="CHEBI:78534"/>
        <dbReference type="ChEBI" id="CHEBI:456215"/>
        <dbReference type="EC" id="6.1.1.3"/>
    </reaction>
</comment>
<dbReference type="Proteomes" id="UP000076574">
    <property type="component" value="Unassembled WGS sequence"/>
</dbReference>
<dbReference type="GO" id="GO:0005524">
    <property type="term" value="F:ATP binding"/>
    <property type="evidence" value="ECO:0007669"/>
    <property type="project" value="UniProtKB-UniRule"/>
</dbReference>
<comment type="cofactor">
    <cofactor evidence="14">
        <name>Zn(2+)</name>
        <dbReference type="ChEBI" id="CHEBI:29105"/>
    </cofactor>
    <text evidence="14">Binds 1 zinc ion per subunit.</text>
</comment>
<keyword evidence="3 14" id="KW-0963">Cytoplasm</keyword>
<dbReference type="InterPro" id="IPR018163">
    <property type="entry name" value="Thr/Ala-tRNA-synth_IIc_edit"/>
</dbReference>
<dbReference type="Gene3D" id="3.30.930.10">
    <property type="entry name" value="Bira Bifunctional Protein, Domain 2"/>
    <property type="match status" value="1"/>
</dbReference>
<dbReference type="AlphaFoldDB" id="A0A163ZQB0"/>
<evidence type="ECO:0000256" key="11">
    <source>
        <dbReference type="ARBA" id="ARBA00022917"/>
    </source>
</evidence>
<dbReference type="InterPro" id="IPR006195">
    <property type="entry name" value="aa-tRNA-synth_II"/>
</dbReference>
<comment type="caution">
    <text evidence="14">Lacks conserved residue(s) required for the propagation of feature annotation.</text>
</comment>
<evidence type="ECO:0000256" key="6">
    <source>
        <dbReference type="ARBA" id="ARBA00022723"/>
    </source>
</evidence>
<evidence type="ECO:0000256" key="1">
    <source>
        <dbReference type="ARBA" id="ARBA00008226"/>
    </source>
</evidence>
<keyword evidence="12 14" id="KW-0030">Aminoacyl-tRNA synthetase</keyword>
<dbReference type="Gene3D" id="3.30.980.10">
    <property type="entry name" value="Threonyl-trna Synthetase, Chain A, domain 2"/>
    <property type="match status" value="1"/>
</dbReference>
<evidence type="ECO:0000313" key="17">
    <source>
        <dbReference type="EMBL" id="KZD23740.1"/>
    </source>
</evidence>
<dbReference type="PRINTS" id="PR01047">
    <property type="entry name" value="TRNASYNTHTHR"/>
</dbReference>
<dbReference type="InterPro" id="IPR002314">
    <property type="entry name" value="aa-tRNA-synt_IIb"/>
</dbReference>
<dbReference type="NCBIfam" id="TIGR00418">
    <property type="entry name" value="thrS"/>
    <property type="match status" value="1"/>
</dbReference>
<dbReference type="FunFam" id="3.10.20.30:FF:000005">
    <property type="entry name" value="Threonine--tRNA ligase"/>
    <property type="match status" value="1"/>
</dbReference>
<sequence length="677" mass="76139">MTENEGSGFKFGLANLTPAETNNITVTFPDGAKREFARGTTGFEIAKGISPSLAKRTVAMALDGTVSDLSDPIDADSRIDFINRDDPRALELIRHDAAHVLAEAVQTLWPGTQVTIGPVIENGFYYDFFRNEPFTPEDFGAIEKKMREIIARDKPFTKDVWDREKTKQVFRDKGEAFKVELVDTIPGNEPIKIYYQGDWFDLCRGPHMTSVGKVGNAFKLMKVAGAYWRGDSNNPMLTRIYGTAFAKQEDLDAYLKQIEEAEKRDHRKLGRELDLFHFQEEGPGVVFWHPKGWTIFQALIAYMRRRLNGDYSEVNAPQILDKVLWETSGHWEWYRENMFAAQSAGDEAEDKRWFALKPMNCPGHVQIFKHGLKSYRDLPLRLAEFGVVHRYEPSGAMHGLMRVRGFTQDDAHVFCTEAQLADECLKINDLILSTYSDFDFGDIVVKLSTRPEKRVGTDEMWDHAERVMATVLSVIESQSGGRIKTEISPGEGAFYGPKFEYVLRDAIGRDWQCGTTQVDFNLPERFGAFYIDADGSKKAPVMVHRAICGSMERFIGILIEHFAGNFPLWLSPVQVVVTTITSEGDEYAKVVAAAARKAGLRVEIDLRNEKINYKVREHSLAKIPALLVVGKKEAETGQVSVRRLGSDGQKVSSLEEALAALVDEATPPDVKRTLAEG</sequence>
<name>A0A163ZQB0_9BRAD</name>
<evidence type="ECO:0000256" key="3">
    <source>
        <dbReference type="ARBA" id="ARBA00022490"/>
    </source>
</evidence>
<evidence type="ECO:0000256" key="7">
    <source>
        <dbReference type="ARBA" id="ARBA00022741"/>
    </source>
</evidence>
<evidence type="ECO:0000256" key="9">
    <source>
        <dbReference type="ARBA" id="ARBA00022840"/>
    </source>
</evidence>
<dbReference type="Pfam" id="PF02824">
    <property type="entry name" value="TGS"/>
    <property type="match status" value="1"/>
</dbReference>
<keyword evidence="6 14" id="KW-0479">Metal-binding</keyword>
<evidence type="ECO:0000259" key="16">
    <source>
        <dbReference type="PROSITE" id="PS51880"/>
    </source>
</evidence>
<dbReference type="GO" id="GO:0005829">
    <property type="term" value="C:cytosol"/>
    <property type="evidence" value="ECO:0007669"/>
    <property type="project" value="TreeGrafter"/>
</dbReference>
<dbReference type="Gene3D" id="3.40.50.800">
    <property type="entry name" value="Anticodon-binding domain"/>
    <property type="match status" value="1"/>
</dbReference>
<keyword evidence="5 14" id="KW-0436">Ligase</keyword>
<dbReference type="InterPro" id="IPR002320">
    <property type="entry name" value="Thr-tRNA-ligase_IIa"/>
</dbReference>
<dbReference type="CDD" id="cd00860">
    <property type="entry name" value="ThrRS_anticodon"/>
    <property type="match status" value="1"/>
</dbReference>
<organism evidence="17 18">
    <name type="scientific">Tardiphaga robiniae</name>
    <dbReference type="NCBI Taxonomy" id="943830"/>
    <lineage>
        <taxon>Bacteria</taxon>
        <taxon>Pseudomonadati</taxon>
        <taxon>Pseudomonadota</taxon>
        <taxon>Alphaproteobacteria</taxon>
        <taxon>Hyphomicrobiales</taxon>
        <taxon>Nitrobacteraceae</taxon>
        <taxon>Tardiphaga</taxon>
    </lineage>
</organism>
<keyword evidence="18" id="KW-1185">Reference proteome</keyword>
<gene>
    <name evidence="14" type="primary">thrS</name>
    <name evidence="17" type="ORF">A4A58_25625</name>
</gene>
<comment type="similarity">
    <text evidence="1 14">Belongs to the class-II aminoacyl-tRNA synthetase family.</text>
</comment>
<comment type="caution">
    <text evidence="17">The sequence shown here is derived from an EMBL/GenBank/DDBJ whole genome shotgun (WGS) entry which is preliminary data.</text>
</comment>
<dbReference type="GO" id="GO:0000049">
    <property type="term" value="F:tRNA binding"/>
    <property type="evidence" value="ECO:0007669"/>
    <property type="project" value="UniProtKB-KW"/>
</dbReference>
<dbReference type="FunFam" id="3.40.50.800:FF:000001">
    <property type="entry name" value="Threonine--tRNA ligase"/>
    <property type="match status" value="1"/>
</dbReference>
<keyword evidence="11 14" id="KW-0648">Protein biosynthesis</keyword>
<dbReference type="FunFam" id="3.30.930.10:FF:000002">
    <property type="entry name" value="Threonine--tRNA ligase"/>
    <property type="match status" value="1"/>
</dbReference>
<evidence type="ECO:0000256" key="5">
    <source>
        <dbReference type="ARBA" id="ARBA00022598"/>
    </source>
</evidence>
<evidence type="ECO:0000256" key="8">
    <source>
        <dbReference type="ARBA" id="ARBA00022833"/>
    </source>
</evidence>
<evidence type="ECO:0000256" key="2">
    <source>
        <dbReference type="ARBA" id="ARBA00011738"/>
    </source>
</evidence>
<keyword evidence="8 14" id="KW-0862">Zinc</keyword>
<dbReference type="RefSeq" id="WP_068731929.1">
    <property type="nucleotide sequence ID" value="NZ_LVYV01000008.1"/>
</dbReference>
<keyword evidence="10 14" id="KW-0694">RNA-binding</keyword>
<dbReference type="SUPFAM" id="SSF52954">
    <property type="entry name" value="Class II aaRS ABD-related"/>
    <property type="match status" value="1"/>
</dbReference>
<dbReference type="InterPro" id="IPR033728">
    <property type="entry name" value="ThrRS_core"/>
</dbReference>
<feature type="domain" description="TGS" evidence="16">
    <location>
        <begin position="20"/>
        <end position="83"/>
    </location>
</feature>
<dbReference type="Pfam" id="PF00587">
    <property type="entry name" value="tRNA-synt_2b"/>
    <property type="match status" value="1"/>
</dbReference>
<dbReference type="EC" id="6.1.1.3" evidence="14"/>
<dbReference type="InterPro" id="IPR036621">
    <property type="entry name" value="Anticodon-bd_dom_sf"/>
</dbReference>
<dbReference type="EMBL" id="LVYV01000008">
    <property type="protein sequence ID" value="KZD23740.1"/>
    <property type="molecule type" value="Genomic_DNA"/>
</dbReference>
<feature type="binding site" evidence="14">
    <location>
        <position position="544"/>
    </location>
    <ligand>
        <name>Zn(2+)</name>
        <dbReference type="ChEBI" id="CHEBI:29105"/>
        <note>catalytic</note>
    </ligand>
</feature>
<dbReference type="SUPFAM" id="SSF81271">
    <property type="entry name" value="TGS-like"/>
    <property type="match status" value="1"/>
</dbReference>
<dbReference type="STRING" id="943830.A4A58_25625"/>
<keyword evidence="9 14" id="KW-0067">ATP-binding</keyword>
<dbReference type="CDD" id="cd01667">
    <property type="entry name" value="TGS_ThrRS"/>
    <property type="match status" value="1"/>
</dbReference>
<dbReference type="SMART" id="SM00863">
    <property type="entry name" value="tRNA_SAD"/>
    <property type="match status" value="1"/>
</dbReference>
<dbReference type="GO" id="GO:0046872">
    <property type="term" value="F:metal ion binding"/>
    <property type="evidence" value="ECO:0007669"/>
    <property type="project" value="UniProtKB-KW"/>
</dbReference>
<dbReference type="SUPFAM" id="SSF55681">
    <property type="entry name" value="Class II aaRS and biotin synthetases"/>
    <property type="match status" value="1"/>
</dbReference>
<dbReference type="InterPro" id="IPR045864">
    <property type="entry name" value="aa-tRNA-synth_II/BPL/LPL"/>
</dbReference>
<evidence type="ECO:0000256" key="14">
    <source>
        <dbReference type="HAMAP-Rule" id="MF_00184"/>
    </source>
</evidence>
<proteinExistence type="inferred from homology"/>
<evidence type="ECO:0000256" key="12">
    <source>
        <dbReference type="ARBA" id="ARBA00023146"/>
    </source>
</evidence>
<keyword evidence="4 14" id="KW-0820">tRNA-binding</keyword>
<dbReference type="HAMAP" id="MF_00184">
    <property type="entry name" value="Thr_tRNA_synth"/>
    <property type="match status" value="1"/>
</dbReference>
<feature type="domain" description="Aminoacyl-transfer RNA synthetases class-II family profile" evidence="15">
    <location>
        <begin position="295"/>
        <end position="567"/>
    </location>
</feature>
<dbReference type="GO" id="GO:0004829">
    <property type="term" value="F:threonine-tRNA ligase activity"/>
    <property type="evidence" value="ECO:0007669"/>
    <property type="project" value="UniProtKB-UniRule"/>
</dbReference>
<dbReference type="GO" id="GO:0006435">
    <property type="term" value="P:threonyl-tRNA aminoacylation"/>
    <property type="evidence" value="ECO:0007669"/>
    <property type="project" value="UniProtKB-UniRule"/>
</dbReference>
<protein>
    <recommendedName>
        <fullName evidence="14">Threonine--tRNA ligase</fullName>
        <ecNumber evidence="14">6.1.1.3</ecNumber>
    </recommendedName>
    <alternativeName>
        <fullName evidence="14">Threonyl-tRNA synthetase</fullName>
        <shortName evidence="14">ThrRS</shortName>
    </alternativeName>
</protein>
<dbReference type="OrthoDB" id="9802304at2"/>
<dbReference type="InterPro" id="IPR047246">
    <property type="entry name" value="ThrRS_anticodon"/>
</dbReference>
<evidence type="ECO:0000256" key="4">
    <source>
        <dbReference type="ARBA" id="ARBA00022555"/>
    </source>
</evidence>
<dbReference type="InterPro" id="IPR004095">
    <property type="entry name" value="TGS"/>
</dbReference>
<evidence type="ECO:0000256" key="10">
    <source>
        <dbReference type="ARBA" id="ARBA00022884"/>
    </source>
</evidence>
<evidence type="ECO:0000256" key="13">
    <source>
        <dbReference type="ARBA" id="ARBA00049515"/>
    </source>
</evidence>
<dbReference type="InterPro" id="IPR004154">
    <property type="entry name" value="Anticodon-bd"/>
</dbReference>
<keyword evidence="7 14" id="KW-0547">Nucleotide-binding</keyword>
<dbReference type="Gene3D" id="3.10.20.30">
    <property type="match status" value="1"/>
</dbReference>
<feature type="binding site" evidence="14">
    <location>
        <position position="361"/>
    </location>
    <ligand>
        <name>Zn(2+)</name>
        <dbReference type="ChEBI" id="CHEBI:29105"/>
        <note>catalytic</note>
    </ligand>
</feature>
<comment type="subcellular location">
    <subcellularLocation>
        <location evidence="14">Cytoplasm</location>
    </subcellularLocation>
</comment>